<protein>
    <submittedName>
        <fullName evidence="2">Lipopolysaccharide biosynthesis protein, LPS:glycosyltransferase</fullName>
    </submittedName>
</protein>
<dbReference type="Proteomes" id="UP000198885">
    <property type="component" value="Unassembled WGS sequence"/>
</dbReference>
<name>A0A1H9W222_9RHOB</name>
<dbReference type="GO" id="GO:0016740">
    <property type="term" value="F:transferase activity"/>
    <property type="evidence" value="ECO:0007669"/>
    <property type="project" value="UniProtKB-KW"/>
</dbReference>
<dbReference type="STRING" id="641238.SAMN04490244_10916"/>
<keyword evidence="3" id="KW-1185">Reference proteome</keyword>
<evidence type="ECO:0000313" key="3">
    <source>
        <dbReference type="Proteomes" id="UP000198885"/>
    </source>
</evidence>
<dbReference type="EMBL" id="FOGU01000009">
    <property type="protein sequence ID" value="SES27829.1"/>
    <property type="molecule type" value="Genomic_DNA"/>
</dbReference>
<gene>
    <name evidence="2" type="ORF">SAMN04490244_10916</name>
</gene>
<dbReference type="SUPFAM" id="SSF53448">
    <property type="entry name" value="Nucleotide-diphospho-sugar transferases"/>
    <property type="match status" value="1"/>
</dbReference>
<sequence length="297" mass="34218">MSEPRDGVIYVATGDDYRDLAFASLRSLRRHNPDLSVDLFTDRLDFEGADLFDRVHLVPRVHPRAKLDCMPLSRFERTLYLDSDTLIIAPFADLFDLMDRFELALAHDVRRASSLVQQGAGVATPYAFPQLNSGVVLYRKSDKTETFFAEWLDRYANSGLKRDQPALKDILWSSDIRFYVLPPEFNLRRVTMLDAWEPQDARPTIIHSHRLLDHLLEARGARCQDLPTLLVREREALDDEWSRIGATEADRQDLSVLLDGISKGLISPKALPETDRDTSRSRERAAYERYHRRQMCA</sequence>
<accession>A0A1H9W222</accession>
<dbReference type="OrthoDB" id="181606at2"/>
<dbReference type="Pfam" id="PF03407">
    <property type="entry name" value="Nucleotid_trans"/>
    <property type="match status" value="1"/>
</dbReference>
<dbReference type="Gene3D" id="3.90.550.10">
    <property type="entry name" value="Spore Coat Polysaccharide Biosynthesis Protein SpsA, Chain A"/>
    <property type="match status" value="1"/>
</dbReference>
<organism evidence="2 3">
    <name type="scientific">Tranquillimonas rosea</name>
    <dbReference type="NCBI Taxonomy" id="641238"/>
    <lineage>
        <taxon>Bacteria</taxon>
        <taxon>Pseudomonadati</taxon>
        <taxon>Pseudomonadota</taxon>
        <taxon>Alphaproteobacteria</taxon>
        <taxon>Rhodobacterales</taxon>
        <taxon>Roseobacteraceae</taxon>
        <taxon>Tranquillimonas</taxon>
    </lineage>
</organism>
<dbReference type="RefSeq" id="WP_143071543.1">
    <property type="nucleotide sequence ID" value="NZ_FOGU01000009.1"/>
</dbReference>
<dbReference type="InterPro" id="IPR029044">
    <property type="entry name" value="Nucleotide-diphossugar_trans"/>
</dbReference>
<feature type="domain" description="Nucleotide-diphospho-sugar transferase" evidence="1">
    <location>
        <begin position="92"/>
        <end position="186"/>
    </location>
</feature>
<proteinExistence type="predicted"/>
<keyword evidence="2" id="KW-0808">Transferase</keyword>
<reference evidence="2 3" key="1">
    <citation type="submission" date="2016-10" db="EMBL/GenBank/DDBJ databases">
        <authorList>
            <person name="de Groot N.N."/>
        </authorList>
    </citation>
    <scope>NUCLEOTIDE SEQUENCE [LARGE SCALE GENOMIC DNA]</scope>
    <source>
        <strain evidence="2 3">DSM 23042</strain>
    </source>
</reference>
<evidence type="ECO:0000259" key="1">
    <source>
        <dbReference type="Pfam" id="PF03407"/>
    </source>
</evidence>
<evidence type="ECO:0000313" key="2">
    <source>
        <dbReference type="EMBL" id="SES27829.1"/>
    </source>
</evidence>
<dbReference type="InterPro" id="IPR005069">
    <property type="entry name" value="Nucl-diP-sugar_transferase"/>
</dbReference>
<dbReference type="AlphaFoldDB" id="A0A1H9W222"/>